<keyword evidence="3" id="KW-1185">Reference proteome</keyword>
<dbReference type="PROSITE" id="PS50930">
    <property type="entry name" value="HTH_LYTTR"/>
    <property type="match status" value="1"/>
</dbReference>
<dbReference type="AlphaFoldDB" id="D9R7U6"/>
<dbReference type="GO" id="GO:0000156">
    <property type="term" value="F:phosphorelay response regulator activity"/>
    <property type="evidence" value="ECO:0007669"/>
    <property type="project" value="InterPro"/>
</dbReference>
<reference evidence="2" key="1">
    <citation type="submission" date="2010-07" db="EMBL/GenBank/DDBJ databases">
        <title>Complete sequence of Clostridium saccharolyticum WM1.</title>
        <authorList>
            <consortium name="US DOE Joint Genome Institute"/>
            <person name="Lucas S."/>
            <person name="Copeland A."/>
            <person name="Lapidus A."/>
            <person name="Cheng J.-F."/>
            <person name="Bruce D."/>
            <person name="Goodwin L."/>
            <person name="Pitluck S."/>
            <person name="Chertkov O."/>
            <person name="Detter J.C."/>
            <person name="Han C."/>
            <person name="Tapia R."/>
            <person name="Land M."/>
            <person name="Hauser L."/>
            <person name="Chang Y.-J."/>
            <person name="Jeffries C."/>
            <person name="Kyrpides N."/>
            <person name="Ivanova N."/>
            <person name="Mikhailova N."/>
            <person name="Mouttaki H."/>
            <person name="Lin L."/>
            <person name="Zhou J."/>
            <person name="Hemme C.L."/>
            <person name="Woyke T."/>
        </authorList>
    </citation>
    <scope>NUCLEOTIDE SEQUENCE [LARGE SCALE GENOMIC DNA]</scope>
    <source>
        <strain evidence="2">WM1</strain>
    </source>
</reference>
<dbReference type="InterPro" id="IPR046947">
    <property type="entry name" value="LytR-like"/>
</dbReference>
<evidence type="ECO:0000259" key="1">
    <source>
        <dbReference type="PROSITE" id="PS50930"/>
    </source>
</evidence>
<evidence type="ECO:0000313" key="3">
    <source>
        <dbReference type="Proteomes" id="UP000001662"/>
    </source>
</evidence>
<dbReference type="Proteomes" id="UP000001662">
    <property type="component" value="Chromosome"/>
</dbReference>
<dbReference type="RefSeq" id="WP_013273683.1">
    <property type="nucleotide sequence ID" value="NC_014376.1"/>
</dbReference>
<dbReference type="InterPro" id="IPR007492">
    <property type="entry name" value="LytTR_DNA-bd_dom"/>
</dbReference>
<dbReference type="PANTHER" id="PTHR37299">
    <property type="entry name" value="TRANSCRIPTIONAL REGULATOR-RELATED"/>
    <property type="match status" value="1"/>
</dbReference>
<feature type="domain" description="HTH LytTR-type" evidence="1">
    <location>
        <begin position="65"/>
        <end position="164"/>
    </location>
</feature>
<dbReference type="EMBL" id="CP002109">
    <property type="protein sequence ID" value="ADL05600.1"/>
    <property type="molecule type" value="Genomic_DNA"/>
</dbReference>
<proteinExistence type="predicted"/>
<dbReference type="HOGENOM" id="CLU_1544982_0_0_9"/>
<dbReference type="PaxDb" id="610130-Closa_3067"/>
<dbReference type="Pfam" id="PF04397">
    <property type="entry name" value="LytTR"/>
    <property type="match status" value="1"/>
</dbReference>
<accession>D9R7U6</accession>
<gene>
    <name evidence="2" type="ordered locus">Closa_3067</name>
</gene>
<dbReference type="KEGG" id="csh:Closa_3067"/>
<sequence length="173" mass="20482">MRIAFFTNEKQTQGLEYVYPGTWNSRLKVDYFSIKEGHFTTLGCSVYDMIVIYPKGNSSLHPTKYPVFFNGQSAILDIRDILYLESYYRKTSVVAGSGRMRIRARLDEEEEKLPKDRFVRINRHNIINMHYVRSVRGEAVEMQNGEVLYVNDGRRKKFENRYREFLKENCLSL</sequence>
<dbReference type="OrthoDB" id="1908879at2"/>
<dbReference type="eggNOG" id="ENOG5033XN2">
    <property type="taxonomic scope" value="Bacteria"/>
</dbReference>
<dbReference type="PANTHER" id="PTHR37299:SF1">
    <property type="entry name" value="STAGE 0 SPORULATION PROTEIN A HOMOLOG"/>
    <property type="match status" value="1"/>
</dbReference>
<evidence type="ECO:0000313" key="2">
    <source>
        <dbReference type="EMBL" id="ADL05600.1"/>
    </source>
</evidence>
<dbReference type="GO" id="GO:0003677">
    <property type="term" value="F:DNA binding"/>
    <property type="evidence" value="ECO:0007669"/>
    <property type="project" value="InterPro"/>
</dbReference>
<dbReference type="Gene3D" id="2.40.50.1020">
    <property type="entry name" value="LytTr DNA-binding domain"/>
    <property type="match status" value="1"/>
</dbReference>
<dbReference type="SMART" id="SM00850">
    <property type="entry name" value="LytTR"/>
    <property type="match status" value="1"/>
</dbReference>
<name>D9R7U6_LACSW</name>
<organism evidence="2 3">
    <name type="scientific">Lacrimispora saccharolytica (strain ATCC 35040 / DSM 2544 / NRCC 2533 / WM1)</name>
    <name type="common">Clostridium saccharolyticum</name>
    <dbReference type="NCBI Taxonomy" id="610130"/>
    <lineage>
        <taxon>Bacteria</taxon>
        <taxon>Bacillati</taxon>
        <taxon>Bacillota</taxon>
        <taxon>Clostridia</taxon>
        <taxon>Lachnospirales</taxon>
        <taxon>Lachnospiraceae</taxon>
        <taxon>Lacrimispora</taxon>
    </lineage>
</organism>
<protein>
    <submittedName>
        <fullName evidence="2">Response regulator receiver protein</fullName>
    </submittedName>
</protein>